<keyword evidence="3" id="KW-1185">Reference proteome</keyword>
<name>A0A4Q9GQQ4_9MICO</name>
<feature type="transmembrane region" description="Helical" evidence="1">
    <location>
        <begin position="522"/>
        <end position="541"/>
    </location>
</feature>
<feature type="transmembrane region" description="Helical" evidence="1">
    <location>
        <begin position="1117"/>
        <end position="1137"/>
    </location>
</feature>
<gene>
    <name evidence="2" type="ORF">EYE40_05580</name>
</gene>
<dbReference type="RefSeq" id="WP_130981025.1">
    <property type="nucleotide sequence ID" value="NZ_SISG01000001.1"/>
</dbReference>
<feature type="transmembrane region" description="Helical" evidence="1">
    <location>
        <begin position="1031"/>
        <end position="1048"/>
    </location>
</feature>
<feature type="transmembrane region" description="Helical" evidence="1">
    <location>
        <begin position="547"/>
        <end position="564"/>
    </location>
</feature>
<dbReference type="NCBIfam" id="NF047321">
    <property type="entry name" value="SCO7613_CTERM"/>
    <property type="match status" value="1"/>
</dbReference>
<evidence type="ECO:0008006" key="4">
    <source>
        <dbReference type="Google" id="ProtNLM"/>
    </source>
</evidence>
<reference evidence="3" key="1">
    <citation type="submission" date="2019-02" db="EMBL/GenBank/DDBJ databases">
        <title>Glaciihabitans arcticus sp. nov., a psychrotolerant bacterium isolated from polar soil.</title>
        <authorList>
            <person name="Dahal R.H."/>
        </authorList>
    </citation>
    <scope>NUCLEOTIDE SEQUENCE [LARGE SCALE GENOMIC DNA]</scope>
    <source>
        <strain evidence="3">RP-3-7</strain>
    </source>
</reference>
<feature type="transmembrane region" description="Helical" evidence="1">
    <location>
        <begin position="310"/>
        <end position="329"/>
    </location>
</feature>
<feature type="transmembrane region" description="Helical" evidence="1">
    <location>
        <begin position="110"/>
        <end position="129"/>
    </location>
</feature>
<feature type="transmembrane region" description="Helical" evidence="1">
    <location>
        <begin position="823"/>
        <end position="841"/>
    </location>
</feature>
<feature type="transmembrane region" description="Helical" evidence="1">
    <location>
        <begin position="493"/>
        <end position="510"/>
    </location>
</feature>
<keyword evidence="1" id="KW-0812">Transmembrane</keyword>
<protein>
    <recommendedName>
        <fullName evidence="4">DUF2157 domain-containing protein</fullName>
    </recommendedName>
</protein>
<feature type="transmembrane region" description="Helical" evidence="1">
    <location>
        <begin position="1054"/>
        <end position="1073"/>
    </location>
</feature>
<dbReference type="EMBL" id="SISG01000001">
    <property type="protein sequence ID" value="TBN56915.1"/>
    <property type="molecule type" value="Genomic_DNA"/>
</dbReference>
<feature type="transmembrane region" description="Helical" evidence="1">
    <location>
        <begin position="247"/>
        <end position="264"/>
    </location>
</feature>
<feature type="transmembrane region" description="Helical" evidence="1">
    <location>
        <begin position="365"/>
        <end position="385"/>
    </location>
</feature>
<feature type="transmembrane region" description="Helical" evidence="1">
    <location>
        <begin position="976"/>
        <end position="995"/>
    </location>
</feature>
<feature type="transmembrane region" description="Helical" evidence="1">
    <location>
        <begin position="571"/>
        <end position="590"/>
    </location>
</feature>
<feature type="transmembrane region" description="Helical" evidence="1">
    <location>
        <begin position="397"/>
        <end position="423"/>
    </location>
</feature>
<accession>A0A4Q9GQQ4</accession>
<evidence type="ECO:0000313" key="2">
    <source>
        <dbReference type="EMBL" id="TBN56915.1"/>
    </source>
</evidence>
<evidence type="ECO:0000256" key="1">
    <source>
        <dbReference type="SAM" id="Phobius"/>
    </source>
</evidence>
<comment type="caution">
    <text evidence="2">The sequence shown here is derived from an EMBL/GenBank/DDBJ whole genome shotgun (WGS) entry which is preliminary data.</text>
</comment>
<proteinExistence type="predicted"/>
<feature type="transmembrane region" description="Helical" evidence="1">
    <location>
        <begin position="222"/>
        <end position="241"/>
    </location>
</feature>
<keyword evidence="1" id="KW-1133">Transmembrane helix</keyword>
<feature type="transmembrane region" description="Helical" evidence="1">
    <location>
        <begin position="945"/>
        <end position="964"/>
    </location>
</feature>
<feature type="transmembrane region" description="Helical" evidence="1">
    <location>
        <begin position="649"/>
        <end position="667"/>
    </location>
</feature>
<feature type="transmembrane region" description="Helical" evidence="1">
    <location>
        <begin position="1001"/>
        <end position="1019"/>
    </location>
</feature>
<feature type="transmembrane region" description="Helical" evidence="1">
    <location>
        <begin position="141"/>
        <end position="158"/>
    </location>
</feature>
<feature type="transmembrane region" description="Helical" evidence="1">
    <location>
        <begin position="1144"/>
        <end position="1165"/>
    </location>
</feature>
<evidence type="ECO:0000313" key="3">
    <source>
        <dbReference type="Proteomes" id="UP000294194"/>
    </source>
</evidence>
<dbReference type="AlphaFoldDB" id="A0A4Q9GQQ4"/>
<feature type="transmembrane region" description="Helical" evidence="1">
    <location>
        <begin position="797"/>
        <end position="817"/>
    </location>
</feature>
<feature type="transmembrane region" description="Helical" evidence="1">
    <location>
        <begin position="1171"/>
        <end position="1191"/>
    </location>
</feature>
<feature type="transmembrane region" description="Helical" evidence="1">
    <location>
        <begin position="466"/>
        <end position="487"/>
    </location>
</feature>
<feature type="transmembrane region" description="Helical" evidence="1">
    <location>
        <begin position="170"/>
        <end position="189"/>
    </location>
</feature>
<keyword evidence="1" id="KW-0472">Membrane</keyword>
<feature type="transmembrane region" description="Helical" evidence="1">
    <location>
        <begin position="770"/>
        <end position="790"/>
    </location>
</feature>
<feature type="transmembrane region" description="Helical" evidence="1">
    <location>
        <begin position="880"/>
        <end position="900"/>
    </location>
</feature>
<dbReference type="Proteomes" id="UP000294194">
    <property type="component" value="Unassembled WGS sequence"/>
</dbReference>
<organism evidence="2 3">
    <name type="scientific">Glaciihabitans arcticus</name>
    <dbReference type="NCBI Taxonomy" id="2668039"/>
    <lineage>
        <taxon>Bacteria</taxon>
        <taxon>Bacillati</taxon>
        <taxon>Actinomycetota</taxon>
        <taxon>Actinomycetes</taxon>
        <taxon>Micrococcales</taxon>
        <taxon>Microbacteriaceae</taxon>
        <taxon>Glaciihabitans</taxon>
    </lineage>
</organism>
<feature type="transmembrane region" description="Helical" evidence="1">
    <location>
        <begin position="912"/>
        <end position="933"/>
    </location>
</feature>
<feature type="transmembrane region" description="Helical" evidence="1">
    <location>
        <begin position="848"/>
        <end position="868"/>
    </location>
</feature>
<feature type="transmembrane region" description="Helical" evidence="1">
    <location>
        <begin position="742"/>
        <end position="764"/>
    </location>
</feature>
<feature type="transmembrane region" description="Helical" evidence="1">
    <location>
        <begin position="707"/>
        <end position="730"/>
    </location>
</feature>
<feature type="transmembrane region" description="Helical" evidence="1">
    <location>
        <begin position="285"/>
        <end position="304"/>
    </location>
</feature>
<feature type="transmembrane region" description="Helical" evidence="1">
    <location>
        <begin position="435"/>
        <end position="454"/>
    </location>
</feature>
<feature type="transmembrane region" description="Helical" evidence="1">
    <location>
        <begin position="623"/>
        <end position="643"/>
    </location>
</feature>
<feature type="transmembrane region" description="Helical" evidence="1">
    <location>
        <begin position="596"/>
        <end position="616"/>
    </location>
</feature>
<feature type="transmembrane region" description="Helical" evidence="1">
    <location>
        <begin position="1094"/>
        <end position="1111"/>
    </location>
</feature>
<sequence length="1209" mass="124997">MSKPWSDNLAEYLTRSTSCPRCDNLSLESGWCPRCGADLSGLQAVELMVVSQRAALAVTERQALIEQLPTVRRPAAVPVAVPSSAVASVAPRVVLAPGPRPSSQISVQSVLAVAGAGLFAIAAMVFTFLNPDLTDFTTRSLVVAGVTAVFLGGAWFLAAKGLQFSAETVGALGTVFLALDVWAISTLAWPGVSDWLLGALATLVSSAALVAVAALARVRSWLWVGIVGLIVTPAMVGYGFGAGNSGYWPPILGHVAVGFAAYASHSLARRLSARFGSPLFTERTTATILALTATGIVLLQLAFYRGVDDAAHALGSAAVLAVLAVLAGWSTRNQLAAPLSVTSGVLAVTAAAIVPLALTFDSAEWMLAAVSAAAGLAVALLALFSRFGGPGTLRRPLLLAGAWGTALFAAGPAVLVVAVEYVLPLADFDVSSLGLAAIAGIAAVTLSTALLSMLARPAAPGVASSASTASLWLAVLGLVSVAAWTGWLYAGRVAIAVGIAIGLILLLSLVPRIVAWPTRLRAPLVTGAHALVLLAAAVAWAEPGLNVWGGAAVAASGFTLAFIVPKALRPVHIGLAYAYTLLIFATALDLAGLELIATLCLTTSLASISALVVTLLRLVPARIWYSVLIVTAVPFLMGIVSVLTVRSGWTGLSTAVTFALALTLVLTRREGLGRALRSLAAATLVPSLAVVVICLGAEFLLRSASPVTLPIIAGLVALTLPLTGRIAAALERHGLSPADIAAVRLWIEVSSLVTAALAVLLSLAREAAGPGTSFLVLVIIGLGAGATALFSPRRWAWPVSFAAFTGALWSIWALVGVEWLEAYSFPPAIAGAIIGFIAVARGRGRSGVPFYGVGIGFAIAPSLFLLAINERADGFSGGLWRTLALLGASLLLLALAARLPVKRWPDLTTLRVPTLVFAIAAAAAGTLQGLRYGQSVDVSAFADQWVLVPVLLLGITAAGLAAAAGRMLAAHTESRWIYAPALVLLALGPIGSVRVNEFTVAVLWSLSVLLLALMVYTVVRARSRATQLPPVWFQFAVAWSVAVAGWSTRDFLRVEAFSLVLGLALLIAGILAMKQTREVKPSPASWPLGYTGSWQLLVPGIVVTLLPSVLATGTDPVTWRAILVIALALVAILVGSLRKLAAPFIIGMTVLPIENVIVFAVQIIGGEISPAAWWMTLATAGAVLLVIAVTYERRTSSDRGVVARLRDLT</sequence>
<feature type="transmembrane region" description="Helical" evidence="1">
    <location>
        <begin position="679"/>
        <end position="701"/>
    </location>
</feature>
<feature type="transmembrane region" description="Helical" evidence="1">
    <location>
        <begin position="195"/>
        <end position="215"/>
    </location>
</feature>
<dbReference type="InterPro" id="IPR058062">
    <property type="entry name" value="SCO7613_C"/>
</dbReference>
<feature type="transmembrane region" description="Helical" evidence="1">
    <location>
        <begin position="336"/>
        <end position="359"/>
    </location>
</feature>